<dbReference type="EC" id="2.7.8.13" evidence="7 8"/>
<evidence type="ECO:0000256" key="2">
    <source>
        <dbReference type="ARBA" id="ARBA00005583"/>
    </source>
</evidence>
<organism evidence="10 11">
    <name type="scientific">Desulfofundulus thermobenzoicus</name>
    <dbReference type="NCBI Taxonomy" id="29376"/>
    <lineage>
        <taxon>Bacteria</taxon>
        <taxon>Bacillati</taxon>
        <taxon>Bacillota</taxon>
        <taxon>Clostridia</taxon>
        <taxon>Eubacteriales</taxon>
        <taxon>Peptococcaceae</taxon>
        <taxon>Desulfofundulus</taxon>
    </lineage>
</organism>
<dbReference type="PANTHER" id="PTHR22926">
    <property type="entry name" value="PHOSPHO-N-ACETYLMURAMOYL-PENTAPEPTIDE-TRANSFERASE"/>
    <property type="match status" value="1"/>
</dbReference>
<comment type="similarity">
    <text evidence="2 7">Belongs to the glycosyltransferase 4 family. MraY subfamily.</text>
</comment>
<comment type="pathway">
    <text evidence="7">Cell wall biogenesis; peptidoglycan biosynthesis.</text>
</comment>
<comment type="caution">
    <text evidence="10">The sequence shown here is derived from an EMBL/GenBank/DDBJ whole genome shotgun (WGS) entry which is preliminary data.</text>
</comment>
<dbReference type="GO" id="GO:0051301">
    <property type="term" value="P:cell division"/>
    <property type="evidence" value="ECO:0007669"/>
    <property type="project" value="UniProtKB-KW"/>
</dbReference>
<dbReference type="Proteomes" id="UP000441717">
    <property type="component" value="Unassembled WGS sequence"/>
</dbReference>
<dbReference type="GO" id="GO:0046872">
    <property type="term" value="F:metal ion binding"/>
    <property type="evidence" value="ECO:0007669"/>
    <property type="project" value="UniProtKB-KW"/>
</dbReference>
<keyword evidence="7" id="KW-0133">Cell shape</keyword>
<feature type="transmembrane region" description="Helical" evidence="7">
    <location>
        <begin position="12"/>
        <end position="30"/>
    </location>
</feature>
<dbReference type="InterPro" id="IPR000715">
    <property type="entry name" value="Glycosyl_transferase_4"/>
</dbReference>
<keyword evidence="7 9" id="KW-0460">Magnesium</keyword>
<dbReference type="GO" id="GO:0008963">
    <property type="term" value="F:phospho-N-acetylmuramoyl-pentapeptide-transferase activity"/>
    <property type="evidence" value="ECO:0007669"/>
    <property type="project" value="UniProtKB-UniRule"/>
</dbReference>
<feature type="transmembrane region" description="Helical" evidence="7">
    <location>
        <begin position="115"/>
        <end position="136"/>
    </location>
</feature>
<name>A0A6N7IUZ9_9FIRM</name>
<dbReference type="GO" id="GO:0009252">
    <property type="term" value="P:peptidoglycan biosynthetic process"/>
    <property type="evidence" value="ECO:0007669"/>
    <property type="project" value="UniProtKB-UniRule"/>
</dbReference>
<feature type="transmembrane region" description="Helical" evidence="7">
    <location>
        <begin position="185"/>
        <end position="203"/>
    </location>
</feature>
<comment type="cofactor">
    <cofactor evidence="7 9">
        <name>Mg(2+)</name>
        <dbReference type="ChEBI" id="CHEBI:18420"/>
    </cofactor>
</comment>
<dbReference type="GO" id="GO:0071555">
    <property type="term" value="P:cell wall organization"/>
    <property type="evidence" value="ECO:0007669"/>
    <property type="project" value="UniProtKB-KW"/>
</dbReference>
<keyword evidence="11" id="KW-1185">Reference proteome</keyword>
<keyword evidence="7" id="KW-0131">Cell cycle</keyword>
<evidence type="ECO:0000256" key="6">
    <source>
        <dbReference type="ARBA" id="ARBA00023136"/>
    </source>
</evidence>
<evidence type="ECO:0000256" key="8">
    <source>
        <dbReference type="NCBIfam" id="TIGR00445"/>
    </source>
</evidence>
<keyword evidence="7 9" id="KW-0479">Metal-binding</keyword>
<dbReference type="PROSITE" id="PS01348">
    <property type="entry name" value="MRAY_2"/>
    <property type="match status" value="1"/>
</dbReference>
<feature type="binding site" evidence="9">
    <location>
        <position position="237"/>
    </location>
    <ligand>
        <name>Mg(2+)</name>
        <dbReference type="ChEBI" id="CHEBI:18420"/>
    </ligand>
</feature>
<sequence length="331" mass="34823">MENVWQVLSKAFLSSLAVTVFIGPLAIPALKRLKFAQTVRDDGPARHLSKSGTPTMGGIMFLTGLAVAGLWLARTSPEGMVLLGVTLGFGLVGLLDDFIKVVLKRSLGLRAREKLLGQFILSALLAVLAVSTFGRGTDVVIPFSGILAPGGWTVELGFWGFVLFCVLVVTGAANAVNLTDGLDGLAAGVTVPVAAALLLIALLMDKVGVAVILAALIGGCLGFLVYNHHPARVFMGDTGSLALGGALGAAAVLTRSELFLLVIGGIYVLEALSVIIQVVSFQLFGRRVFRMSPLHHHFELGGWSEKRVVYTFWGVAFFLAVVGLAGLYHLG</sequence>
<feature type="binding site" evidence="9">
    <location>
        <position position="177"/>
    </location>
    <ligand>
        <name>Mg(2+)</name>
        <dbReference type="ChEBI" id="CHEBI:18420"/>
    </ligand>
</feature>
<dbReference type="Pfam" id="PF10555">
    <property type="entry name" value="MraY_sig1"/>
    <property type="match status" value="1"/>
</dbReference>
<feature type="transmembrane region" description="Helical" evidence="7">
    <location>
        <begin position="79"/>
        <end position="103"/>
    </location>
</feature>
<evidence type="ECO:0000256" key="1">
    <source>
        <dbReference type="ARBA" id="ARBA00004141"/>
    </source>
</evidence>
<dbReference type="EMBL" id="WHYR01000083">
    <property type="protein sequence ID" value="MQL53946.1"/>
    <property type="molecule type" value="Genomic_DNA"/>
</dbReference>
<evidence type="ECO:0000256" key="4">
    <source>
        <dbReference type="ARBA" id="ARBA00022692"/>
    </source>
</evidence>
<keyword evidence="5 7" id="KW-1133">Transmembrane helix</keyword>
<feature type="transmembrane region" description="Helical" evidence="7">
    <location>
        <begin position="51"/>
        <end position="73"/>
    </location>
</feature>
<keyword evidence="7" id="KW-0132">Cell division</keyword>
<dbReference type="GO" id="GO:0005886">
    <property type="term" value="C:plasma membrane"/>
    <property type="evidence" value="ECO:0007669"/>
    <property type="project" value="UniProtKB-SubCell"/>
</dbReference>
<feature type="transmembrane region" description="Helical" evidence="7">
    <location>
        <begin position="156"/>
        <end position="178"/>
    </location>
</feature>
<keyword evidence="4 7" id="KW-0812">Transmembrane</keyword>
<comment type="subcellular location">
    <subcellularLocation>
        <location evidence="7">Cell membrane</location>
        <topology evidence="7">Multi-pass membrane protein</topology>
    </subcellularLocation>
    <subcellularLocation>
        <location evidence="1">Membrane</location>
        <topology evidence="1">Multi-pass membrane protein</topology>
    </subcellularLocation>
</comment>
<evidence type="ECO:0000256" key="9">
    <source>
        <dbReference type="PIRSR" id="PIRSR600715-1"/>
    </source>
</evidence>
<dbReference type="OrthoDB" id="9805475at2"/>
<proteinExistence type="inferred from homology"/>
<feature type="transmembrane region" description="Helical" evidence="7">
    <location>
        <begin position="209"/>
        <end position="226"/>
    </location>
</feature>
<dbReference type="UniPathway" id="UPA00219"/>
<feature type="transmembrane region" description="Helical" evidence="7">
    <location>
        <begin position="233"/>
        <end position="253"/>
    </location>
</feature>
<evidence type="ECO:0000256" key="7">
    <source>
        <dbReference type="HAMAP-Rule" id="MF_00038"/>
    </source>
</evidence>
<dbReference type="HAMAP" id="MF_00038">
    <property type="entry name" value="MraY"/>
    <property type="match status" value="1"/>
</dbReference>
<dbReference type="InterPro" id="IPR003524">
    <property type="entry name" value="PNAcMuramoyl-5peptid_Trfase"/>
</dbReference>
<dbReference type="AlphaFoldDB" id="A0A6N7IUZ9"/>
<evidence type="ECO:0000256" key="5">
    <source>
        <dbReference type="ARBA" id="ARBA00022989"/>
    </source>
</evidence>
<keyword evidence="6 7" id="KW-0472">Membrane</keyword>
<accession>A0A6N7IUZ9</accession>
<keyword evidence="7" id="KW-1003">Cell membrane</keyword>
<comment type="catalytic activity">
    <reaction evidence="7">
        <text>UDP-N-acetyl-alpha-D-muramoyl-L-alanyl-gamma-D-glutamyl-meso-2,6-diaminopimeloyl-D-alanyl-D-alanine + di-trans,octa-cis-undecaprenyl phosphate = di-trans,octa-cis-undecaprenyl diphospho-N-acetyl-alpha-D-muramoyl-L-alanyl-D-glutamyl-meso-2,6-diaminopimeloyl-D-alanyl-D-alanine + UMP</text>
        <dbReference type="Rhea" id="RHEA:28386"/>
        <dbReference type="ChEBI" id="CHEBI:57865"/>
        <dbReference type="ChEBI" id="CHEBI:60392"/>
        <dbReference type="ChEBI" id="CHEBI:61386"/>
        <dbReference type="ChEBI" id="CHEBI:61387"/>
        <dbReference type="EC" id="2.7.8.13"/>
    </reaction>
</comment>
<protein>
    <recommendedName>
        <fullName evidence="7 8">Phospho-N-acetylmuramoyl-pentapeptide-transferase</fullName>
        <ecNumber evidence="7 8">2.7.8.13</ecNumber>
    </recommendedName>
    <alternativeName>
        <fullName evidence="7">UDP-MurNAc-pentapeptide phosphotransferase</fullName>
    </alternativeName>
</protein>
<dbReference type="PANTHER" id="PTHR22926:SF5">
    <property type="entry name" value="PHOSPHO-N-ACETYLMURAMOYL-PENTAPEPTIDE-TRANSFERASE HOMOLOG"/>
    <property type="match status" value="1"/>
</dbReference>
<keyword evidence="3 7" id="KW-0808">Transferase</keyword>
<dbReference type="PROSITE" id="PS01347">
    <property type="entry name" value="MRAY_1"/>
    <property type="match status" value="1"/>
</dbReference>
<dbReference type="GO" id="GO:0008360">
    <property type="term" value="P:regulation of cell shape"/>
    <property type="evidence" value="ECO:0007669"/>
    <property type="project" value="UniProtKB-KW"/>
</dbReference>
<dbReference type="InterPro" id="IPR018480">
    <property type="entry name" value="PNAcMuramoyl-5peptid_Trfase_CS"/>
</dbReference>
<reference evidence="10 11" key="1">
    <citation type="submission" date="2019-10" db="EMBL/GenBank/DDBJ databases">
        <title>Comparative genomics of sulfur disproportionating microorganisms.</title>
        <authorList>
            <person name="Ward L.M."/>
            <person name="Bertran E."/>
            <person name="Johnston D."/>
        </authorList>
    </citation>
    <scope>NUCLEOTIDE SEQUENCE [LARGE SCALE GENOMIC DNA]</scope>
    <source>
        <strain evidence="10 11">DSM 14055</strain>
    </source>
</reference>
<comment type="function">
    <text evidence="7">Catalyzes the initial step of the lipid cycle reactions in the biosynthesis of the cell wall peptidoglycan: transfers peptidoglycan precursor phospho-MurNAc-pentapeptide from UDP-MurNAc-pentapeptide onto the lipid carrier undecaprenyl phosphate, yielding undecaprenyl-pyrophosphoryl-MurNAc-pentapeptide, known as lipid I.</text>
</comment>
<feature type="transmembrane region" description="Helical" evidence="7">
    <location>
        <begin position="259"/>
        <end position="284"/>
    </location>
</feature>
<dbReference type="Pfam" id="PF00953">
    <property type="entry name" value="Glycos_transf_4"/>
    <property type="match status" value="1"/>
</dbReference>
<evidence type="ECO:0000313" key="10">
    <source>
        <dbReference type="EMBL" id="MQL53946.1"/>
    </source>
</evidence>
<dbReference type="CDD" id="cd06852">
    <property type="entry name" value="GT_MraY"/>
    <property type="match status" value="1"/>
</dbReference>
<dbReference type="RefSeq" id="WP_152948394.1">
    <property type="nucleotide sequence ID" value="NZ_WHYR01000083.1"/>
</dbReference>
<feature type="transmembrane region" description="Helical" evidence="7">
    <location>
        <begin position="308"/>
        <end position="330"/>
    </location>
</feature>
<gene>
    <name evidence="7" type="primary">mraY</name>
    <name evidence="10" type="ORF">GFC01_17120</name>
</gene>
<evidence type="ECO:0000256" key="3">
    <source>
        <dbReference type="ARBA" id="ARBA00022679"/>
    </source>
</evidence>
<dbReference type="NCBIfam" id="TIGR00445">
    <property type="entry name" value="mraY"/>
    <property type="match status" value="1"/>
</dbReference>
<keyword evidence="7" id="KW-0573">Peptidoglycan synthesis</keyword>
<evidence type="ECO:0000313" key="11">
    <source>
        <dbReference type="Proteomes" id="UP000441717"/>
    </source>
</evidence>
<keyword evidence="7" id="KW-0961">Cell wall biogenesis/degradation</keyword>